<comment type="subcellular location">
    <subcellularLocation>
        <location evidence="1">Membrane</location>
        <topology evidence="1">Multi-pass membrane protein</topology>
    </subcellularLocation>
</comment>
<gene>
    <name evidence="6" type="ORF">ucyna2_00509</name>
</gene>
<dbReference type="Gene3D" id="1.20.1280.290">
    <property type="match status" value="1"/>
</dbReference>
<dbReference type="eggNOG" id="COG4095">
    <property type="taxonomic scope" value="Bacteria"/>
</dbReference>
<dbReference type="Proteomes" id="UP000028922">
    <property type="component" value="Unassembled WGS sequence"/>
</dbReference>
<evidence type="ECO:0000256" key="4">
    <source>
        <dbReference type="ARBA" id="ARBA00023136"/>
    </source>
</evidence>
<evidence type="ECO:0000313" key="7">
    <source>
        <dbReference type="Proteomes" id="UP000028922"/>
    </source>
</evidence>
<evidence type="ECO:0008006" key="8">
    <source>
        <dbReference type="Google" id="ProtNLM"/>
    </source>
</evidence>
<evidence type="ECO:0000256" key="5">
    <source>
        <dbReference type="SAM" id="Phobius"/>
    </source>
</evidence>
<dbReference type="AlphaFoldDB" id="A0A086CHG9"/>
<dbReference type="NCBIfam" id="NF037968">
    <property type="entry name" value="SemiSWEET_2"/>
    <property type="match status" value="1"/>
</dbReference>
<proteinExistence type="predicted"/>
<organism evidence="6 7">
    <name type="scientific">Candidatus Atelocyanobacterium thalassa isolate SIO64986</name>
    <dbReference type="NCBI Taxonomy" id="1527444"/>
    <lineage>
        <taxon>Bacteria</taxon>
        <taxon>Bacillati</taxon>
        <taxon>Cyanobacteriota</taxon>
        <taxon>Cyanophyceae</taxon>
        <taxon>Oscillatoriophycideae</taxon>
        <taxon>Chroococcales</taxon>
        <taxon>Aphanothecaceae</taxon>
        <taxon>Candidatus Atelocyanobacterium</taxon>
        <taxon>Candidatus Atelocyanobacterium thalassae</taxon>
    </lineage>
</organism>
<feature type="transmembrane region" description="Helical" evidence="5">
    <location>
        <begin position="6"/>
        <end position="25"/>
    </location>
</feature>
<dbReference type="InterPro" id="IPR047662">
    <property type="entry name" value="SemiSWEET"/>
</dbReference>
<evidence type="ECO:0000256" key="1">
    <source>
        <dbReference type="ARBA" id="ARBA00004141"/>
    </source>
</evidence>
<feature type="transmembrane region" description="Helical" evidence="5">
    <location>
        <begin position="64"/>
        <end position="83"/>
    </location>
</feature>
<evidence type="ECO:0000256" key="2">
    <source>
        <dbReference type="ARBA" id="ARBA00022692"/>
    </source>
</evidence>
<dbReference type="EMBL" id="JPSP01000004">
    <property type="protein sequence ID" value="KFF41633.1"/>
    <property type="molecule type" value="Genomic_DNA"/>
</dbReference>
<reference evidence="6 7" key="1">
    <citation type="submission" date="2014-08" db="EMBL/GenBank/DDBJ databases">
        <title>Comparative genomics reveals surprising divergence of two closely related strains of uncultivated UCYN-A cyanobacteria.</title>
        <authorList>
            <person name="Bombar D."/>
            <person name="Heller P."/>
            <person name="Sanchez-Baracaldo P."/>
            <person name="Carter B.J."/>
            <person name="Zert J.P."/>
        </authorList>
    </citation>
    <scope>NUCLEOTIDE SEQUENCE [LARGE SCALE GENOMIC DNA]</scope>
</reference>
<name>A0A086CHG9_9CHRO</name>
<protein>
    <recommendedName>
        <fullName evidence="8">MtN3 and saliva related transmembrane protein</fullName>
    </recommendedName>
</protein>
<comment type="caution">
    <text evidence="6">The sequence shown here is derived from an EMBL/GenBank/DDBJ whole genome shotgun (WGS) entry which is preliminary data.</text>
</comment>
<keyword evidence="3 5" id="KW-1133">Transmembrane helix</keyword>
<dbReference type="GO" id="GO:0016020">
    <property type="term" value="C:membrane"/>
    <property type="evidence" value="ECO:0007669"/>
    <property type="project" value="UniProtKB-SubCell"/>
</dbReference>
<sequence length="86" mass="9798">MDADAFTWIGICAGSLTTISFYPQLVKTWKTRVTKDISLAMFLLFCCGLLLWITYGILQKDIPIIMTNIATFILAFPILVMKLKYK</sequence>
<keyword evidence="4 5" id="KW-0472">Membrane</keyword>
<accession>A0A086CHG9</accession>
<feature type="transmembrane region" description="Helical" evidence="5">
    <location>
        <begin position="37"/>
        <end position="58"/>
    </location>
</feature>
<evidence type="ECO:0000256" key="3">
    <source>
        <dbReference type="ARBA" id="ARBA00022989"/>
    </source>
</evidence>
<keyword evidence="2 5" id="KW-0812">Transmembrane</keyword>
<evidence type="ECO:0000313" key="6">
    <source>
        <dbReference type="EMBL" id="KFF41633.1"/>
    </source>
</evidence>
<dbReference type="Pfam" id="PF04193">
    <property type="entry name" value="PQ-loop"/>
    <property type="match status" value="1"/>
</dbReference>
<dbReference type="GO" id="GO:0051119">
    <property type="term" value="F:sugar transmembrane transporter activity"/>
    <property type="evidence" value="ECO:0007669"/>
    <property type="project" value="InterPro"/>
</dbReference>
<dbReference type="InterPro" id="IPR006603">
    <property type="entry name" value="PQ-loop_rpt"/>
</dbReference>